<dbReference type="InterPro" id="IPR002797">
    <property type="entry name" value="Polysacc_synth"/>
</dbReference>
<feature type="transmembrane region" description="Helical" evidence="6">
    <location>
        <begin position="266"/>
        <end position="285"/>
    </location>
</feature>
<reference evidence="7 8" key="1">
    <citation type="submission" date="2017-04" db="EMBL/GenBank/DDBJ databases">
        <authorList>
            <person name="Afonso C.L."/>
            <person name="Miller P.J."/>
            <person name="Scott M.A."/>
            <person name="Spackman E."/>
            <person name="Goraichik I."/>
            <person name="Dimitrov K.M."/>
            <person name="Suarez D.L."/>
            <person name="Swayne D.E."/>
        </authorList>
    </citation>
    <scope>NUCLEOTIDE SEQUENCE [LARGE SCALE GENOMIC DNA]</scope>
    <source>
        <strain evidence="7 8">CGMCC 1.12511</strain>
    </source>
</reference>
<keyword evidence="2" id="KW-1003">Cell membrane</keyword>
<feature type="transmembrane region" description="Helical" evidence="6">
    <location>
        <begin position="432"/>
        <end position="457"/>
    </location>
</feature>
<keyword evidence="4 6" id="KW-1133">Transmembrane helix</keyword>
<organism evidence="7 8">
    <name type="scientific">Janibacter indicus</name>
    <dbReference type="NCBI Taxonomy" id="857417"/>
    <lineage>
        <taxon>Bacteria</taxon>
        <taxon>Bacillati</taxon>
        <taxon>Actinomycetota</taxon>
        <taxon>Actinomycetes</taxon>
        <taxon>Micrococcales</taxon>
        <taxon>Intrasporangiaceae</taxon>
        <taxon>Janibacter</taxon>
    </lineage>
</organism>
<feature type="transmembrane region" description="Helical" evidence="6">
    <location>
        <begin position="188"/>
        <end position="207"/>
    </location>
</feature>
<keyword evidence="3 6" id="KW-0812">Transmembrane</keyword>
<dbReference type="InterPro" id="IPR050833">
    <property type="entry name" value="Poly_Biosynth_Transport"/>
</dbReference>
<evidence type="ECO:0000256" key="6">
    <source>
        <dbReference type="SAM" id="Phobius"/>
    </source>
</evidence>
<accession>A0A1W1ZQ92</accession>
<proteinExistence type="predicted"/>
<feature type="transmembrane region" description="Helical" evidence="6">
    <location>
        <begin position="401"/>
        <end position="420"/>
    </location>
</feature>
<dbReference type="EMBL" id="FWXN01000004">
    <property type="protein sequence ID" value="SMC50566.1"/>
    <property type="molecule type" value="Genomic_DNA"/>
</dbReference>
<evidence type="ECO:0000256" key="3">
    <source>
        <dbReference type="ARBA" id="ARBA00022692"/>
    </source>
</evidence>
<protein>
    <submittedName>
        <fullName evidence="7">Membrane protein involved in the export of O-antigen and teichoic acid</fullName>
    </submittedName>
</protein>
<evidence type="ECO:0000256" key="4">
    <source>
        <dbReference type="ARBA" id="ARBA00022989"/>
    </source>
</evidence>
<name>A0A1W1ZQ92_9MICO</name>
<comment type="subcellular location">
    <subcellularLocation>
        <location evidence="1">Cell membrane</location>
        <topology evidence="1">Multi-pass membrane protein</topology>
    </subcellularLocation>
</comment>
<evidence type="ECO:0000313" key="7">
    <source>
        <dbReference type="EMBL" id="SMC50566.1"/>
    </source>
</evidence>
<evidence type="ECO:0000256" key="2">
    <source>
        <dbReference type="ARBA" id="ARBA00022475"/>
    </source>
</evidence>
<feature type="transmembrane region" description="Helical" evidence="6">
    <location>
        <begin position="342"/>
        <end position="363"/>
    </location>
</feature>
<feature type="transmembrane region" description="Helical" evidence="6">
    <location>
        <begin position="129"/>
        <end position="151"/>
    </location>
</feature>
<gene>
    <name evidence="7" type="ORF">SAMN06296429_104156</name>
</gene>
<dbReference type="OrthoDB" id="4855121at2"/>
<feature type="transmembrane region" description="Helical" evidence="6">
    <location>
        <begin position="315"/>
        <end position="336"/>
    </location>
</feature>
<evidence type="ECO:0000256" key="5">
    <source>
        <dbReference type="ARBA" id="ARBA00023136"/>
    </source>
</evidence>
<feature type="transmembrane region" description="Helical" evidence="6">
    <location>
        <begin position="21"/>
        <end position="46"/>
    </location>
</feature>
<feature type="transmembrane region" description="Helical" evidence="6">
    <location>
        <begin position="375"/>
        <end position="395"/>
    </location>
</feature>
<feature type="transmembrane region" description="Helical" evidence="6">
    <location>
        <begin position="463"/>
        <end position="483"/>
    </location>
</feature>
<dbReference type="AlphaFoldDB" id="A0A1W1ZQ92"/>
<dbReference type="RefSeq" id="WP_159451161.1">
    <property type="nucleotide sequence ID" value="NZ_FWXN01000004.1"/>
</dbReference>
<feature type="transmembrane region" description="Helical" evidence="6">
    <location>
        <begin position="228"/>
        <end position="246"/>
    </location>
</feature>
<feature type="transmembrane region" description="Helical" evidence="6">
    <location>
        <begin position="58"/>
        <end position="85"/>
    </location>
</feature>
<dbReference type="Pfam" id="PF01943">
    <property type="entry name" value="Polysacc_synt"/>
    <property type="match status" value="1"/>
</dbReference>
<feature type="transmembrane region" description="Helical" evidence="6">
    <location>
        <begin position="163"/>
        <end position="182"/>
    </location>
</feature>
<dbReference type="Proteomes" id="UP000192634">
    <property type="component" value="Unassembled WGS sequence"/>
</dbReference>
<evidence type="ECO:0000256" key="1">
    <source>
        <dbReference type="ARBA" id="ARBA00004651"/>
    </source>
</evidence>
<dbReference type="GO" id="GO:0005886">
    <property type="term" value="C:plasma membrane"/>
    <property type="evidence" value="ECO:0007669"/>
    <property type="project" value="UniProtKB-SubCell"/>
</dbReference>
<dbReference type="PANTHER" id="PTHR30250">
    <property type="entry name" value="PST FAMILY PREDICTED COLANIC ACID TRANSPORTER"/>
    <property type="match status" value="1"/>
</dbReference>
<sequence length="520" mass="53635">MTTGSGPGPGRLGRRDLETRAVSGAMWTMIHVLVSLPLAFVVNVLLARLLGVEGYGRVAYLTLVMEIAGVVVLAGVGDGLVQFGAKAHSRGDRSEVRSLLSRSQGFRLLIGAPVLTLLVLQLGDVPVALLVLAILFGIWIPAGFGGAGAALTIQNDTAPEARLAMAVNIVMQGAVLTAAFLLPKADVVWATRMVVGGLGVIAALALVDRHYRVALLAPRFPTGMPPGFWRFALPIGASGVVSAIALNRSEVVILEALSTAEQVGLYAVAFGLAGHLMAPALALLNPLTPAVSALREVDIDAVQDAFRRTARIGGVLGGFVVAIGGPVLAILVPTLYGDAFASAADLVLALTVVSGFLVLTFPMQAFVTARLQGSSVLMVNLLSAVAATVLALIAIPFFGAWGAVIAKVAVVLTRIVWLAARETESFMVGRLEFLGTFRATVVASVTAVIVHVVAGLANPSGTVQLLAAALTAALCAGGIYVLLLKVVATGLSVGDSATLQRVLPANLQRLSRTTLGLVIR</sequence>
<keyword evidence="5 6" id="KW-0472">Membrane</keyword>
<evidence type="ECO:0000313" key="8">
    <source>
        <dbReference type="Proteomes" id="UP000192634"/>
    </source>
</evidence>
<dbReference type="PANTHER" id="PTHR30250:SF26">
    <property type="entry name" value="PSMA PROTEIN"/>
    <property type="match status" value="1"/>
</dbReference>